<keyword evidence="2 6" id="KW-0540">Nuclease</keyword>
<dbReference type="EMBL" id="JARESE010000049">
    <property type="protein sequence ID" value="MDE8652971.1"/>
    <property type="molecule type" value="Genomic_DNA"/>
</dbReference>
<dbReference type="InterPro" id="IPR002716">
    <property type="entry name" value="PIN_dom"/>
</dbReference>
<dbReference type="Gene3D" id="3.40.50.1010">
    <property type="entry name" value="5'-nuclease"/>
    <property type="match status" value="1"/>
</dbReference>
<dbReference type="RefSeq" id="WP_275229071.1">
    <property type="nucleotide sequence ID" value="NZ_JARESE010000049.1"/>
</dbReference>
<comment type="function">
    <text evidence="6">Toxic component of a toxin-antitoxin (TA) system. An RNase.</text>
</comment>
<dbReference type="CDD" id="cd09873">
    <property type="entry name" value="PIN_Pae0151-like"/>
    <property type="match status" value="1"/>
</dbReference>
<evidence type="ECO:0000313" key="8">
    <source>
        <dbReference type="EMBL" id="MDE8652971.1"/>
    </source>
</evidence>
<evidence type="ECO:0000256" key="5">
    <source>
        <dbReference type="ARBA" id="ARBA00022842"/>
    </source>
</evidence>
<comment type="caution">
    <text evidence="8">The sequence shown here is derived from an EMBL/GenBank/DDBJ whole genome shotgun (WGS) entry which is preliminary data.</text>
</comment>
<evidence type="ECO:0000313" key="9">
    <source>
        <dbReference type="Proteomes" id="UP001216253"/>
    </source>
</evidence>
<keyword evidence="4 6" id="KW-0378">Hydrolase</keyword>
<dbReference type="InterPro" id="IPR044153">
    <property type="entry name" value="PIN_Pae0151-like"/>
</dbReference>
<keyword evidence="6" id="KW-0800">Toxin</keyword>
<evidence type="ECO:0000256" key="2">
    <source>
        <dbReference type="ARBA" id="ARBA00022722"/>
    </source>
</evidence>
<evidence type="ECO:0000256" key="3">
    <source>
        <dbReference type="ARBA" id="ARBA00022723"/>
    </source>
</evidence>
<sequence>MKRIVDTSVAIKWFVIEADHEAAKALIGQDLVAPDILVAEMSNAIWKKCRLGQMDRAQAALAQSMVGSFIELLPSVPLAERALRIAIELDHPVYDCFFLALGEMLDLRVMTADRRLATRCQGSPFAEQIEVL</sequence>
<reference evidence="8 9" key="1">
    <citation type="submission" date="2023-03" db="EMBL/GenBank/DDBJ databases">
        <title>NovoSphingobium album sp. nov. isolated from polycyclic aromatic hydrocarbons- and heavy-metal polluted soil.</title>
        <authorList>
            <person name="Liu Z."/>
            <person name="Wang K."/>
        </authorList>
    </citation>
    <scope>NUCLEOTIDE SEQUENCE [LARGE SCALE GENOMIC DNA]</scope>
    <source>
        <strain evidence="8 9">H3SJ31-1</strain>
    </source>
</reference>
<dbReference type="HAMAP" id="MF_00265">
    <property type="entry name" value="VapC_Nob1"/>
    <property type="match status" value="1"/>
</dbReference>
<feature type="domain" description="PIN" evidence="7">
    <location>
        <begin position="4"/>
        <end position="117"/>
    </location>
</feature>
<feature type="binding site" evidence="6">
    <location>
        <position position="6"/>
    </location>
    <ligand>
        <name>Mg(2+)</name>
        <dbReference type="ChEBI" id="CHEBI:18420"/>
    </ligand>
</feature>
<proteinExistence type="inferred from homology"/>
<accession>A0ABT5WSE5</accession>
<comment type="cofactor">
    <cofactor evidence="6">
        <name>Mg(2+)</name>
        <dbReference type="ChEBI" id="CHEBI:18420"/>
    </cofactor>
</comment>
<keyword evidence="3 6" id="KW-0479">Metal-binding</keyword>
<name>A0ABT5WSE5_9SPHN</name>
<keyword evidence="9" id="KW-1185">Reference proteome</keyword>
<dbReference type="Proteomes" id="UP001216253">
    <property type="component" value="Unassembled WGS sequence"/>
</dbReference>
<evidence type="ECO:0000259" key="7">
    <source>
        <dbReference type="Pfam" id="PF01850"/>
    </source>
</evidence>
<dbReference type="InterPro" id="IPR051619">
    <property type="entry name" value="TypeII_TA_RNase_PINc/VapC"/>
</dbReference>
<dbReference type="Pfam" id="PF01850">
    <property type="entry name" value="PIN"/>
    <property type="match status" value="1"/>
</dbReference>
<dbReference type="PANTHER" id="PTHR35901">
    <property type="entry name" value="RIBONUCLEASE VAPC3"/>
    <property type="match status" value="1"/>
</dbReference>
<protein>
    <recommendedName>
        <fullName evidence="6">Ribonuclease VapC</fullName>
        <shortName evidence="6">RNase VapC</shortName>
        <ecNumber evidence="6">3.1.-.-</ecNumber>
    </recommendedName>
    <alternativeName>
        <fullName evidence="6">Toxin VapC</fullName>
    </alternativeName>
</protein>
<evidence type="ECO:0000256" key="1">
    <source>
        <dbReference type="ARBA" id="ARBA00022649"/>
    </source>
</evidence>
<dbReference type="PANTHER" id="PTHR35901:SF1">
    <property type="entry name" value="EXONUCLEASE VAPC9"/>
    <property type="match status" value="1"/>
</dbReference>
<dbReference type="InterPro" id="IPR022907">
    <property type="entry name" value="VapC_family"/>
</dbReference>
<organism evidence="8 9">
    <name type="scientific">Novosphingobium album</name>
    <name type="common">ex Liu et al. 2023</name>
    <dbReference type="NCBI Taxonomy" id="3031130"/>
    <lineage>
        <taxon>Bacteria</taxon>
        <taxon>Pseudomonadati</taxon>
        <taxon>Pseudomonadota</taxon>
        <taxon>Alphaproteobacteria</taxon>
        <taxon>Sphingomonadales</taxon>
        <taxon>Sphingomonadaceae</taxon>
        <taxon>Novosphingobium</taxon>
    </lineage>
</organism>
<keyword evidence="1 6" id="KW-1277">Toxin-antitoxin system</keyword>
<comment type="similarity">
    <text evidence="6">Belongs to the PINc/VapC protein family.</text>
</comment>
<evidence type="ECO:0000256" key="6">
    <source>
        <dbReference type="HAMAP-Rule" id="MF_00265"/>
    </source>
</evidence>
<gene>
    <name evidence="6" type="primary">vapC</name>
    <name evidence="8" type="ORF">PYV00_14785</name>
</gene>
<dbReference type="EC" id="3.1.-.-" evidence="6"/>
<dbReference type="InterPro" id="IPR029060">
    <property type="entry name" value="PIN-like_dom_sf"/>
</dbReference>
<dbReference type="SUPFAM" id="SSF88723">
    <property type="entry name" value="PIN domain-like"/>
    <property type="match status" value="1"/>
</dbReference>
<feature type="binding site" evidence="6">
    <location>
        <position position="95"/>
    </location>
    <ligand>
        <name>Mg(2+)</name>
        <dbReference type="ChEBI" id="CHEBI:18420"/>
    </ligand>
</feature>
<keyword evidence="5 6" id="KW-0460">Magnesium</keyword>
<evidence type="ECO:0000256" key="4">
    <source>
        <dbReference type="ARBA" id="ARBA00022801"/>
    </source>
</evidence>